<evidence type="ECO:0000256" key="1">
    <source>
        <dbReference type="ARBA" id="ARBA00004123"/>
    </source>
</evidence>
<evidence type="ECO:0000256" key="3">
    <source>
        <dbReference type="ARBA" id="ARBA00034483"/>
    </source>
</evidence>
<comment type="subcellular location">
    <subcellularLocation>
        <location evidence="1">Nucleus</location>
    </subcellularLocation>
</comment>
<proteinExistence type="inferred from homology"/>
<dbReference type="Gene3D" id="2.60.120.650">
    <property type="entry name" value="Cupin"/>
    <property type="match status" value="1"/>
</dbReference>
<dbReference type="InterPro" id="IPR019734">
    <property type="entry name" value="TPR_rpt"/>
</dbReference>
<name>A0ABM1SHS7_LIMPO</name>
<reference evidence="7" key="1">
    <citation type="submission" date="2025-08" db="UniProtKB">
        <authorList>
            <consortium name="RefSeq"/>
        </authorList>
    </citation>
    <scope>IDENTIFICATION</scope>
    <source>
        <tissue evidence="7">Muscle</tissue>
    </source>
</reference>
<gene>
    <name evidence="7" type="primary">LOC106460699</name>
</gene>
<keyword evidence="2" id="KW-0539">Nucleus</keyword>
<evidence type="ECO:0000256" key="2">
    <source>
        <dbReference type="ARBA" id="ARBA00023242"/>
    </source>
</evidence>
<dbReference type="InterPro" id="IPR011990">
    <property type="entry name" value="TPR-like_helical_dom_sf"/>
</dbReference>
<evidence type="ECO:0000256" key="4">
    <source>
        <dbReference type="PROSITE-ProRule" id="PRU00339"/>
    </source>
</evidence>
<dbReference type="RefSeq" id="XP_022243182.1">
    <property type="nucleotide sequence ID" value="XM_022387474.1"/>
</dbReference>
<feature type="region of interest" description="Disordered" evidence="5">
    <location>
        <begin position="646"/>
        <end position="670"/>
    </location>
</feature>
<keyword evidence="6" id="KW-1185">Reference proteome</keyword>
<dbReference type="PANTHER" id="PTHR14017:SF1">
    <property type="entry name" value="LD02225P"/>
    <property type="match status" value="1"/>
</dbReference>
<sequence>MHHIFEELQDKPQGQVQVPHQLKYPLEKEIPSDPNLCLQGNYHGSCGKGQDASPSHKPAEQPEPSADAWFSLGVLYQQQNLAMDALRAYSCAVQVDSGYSPAWINLGVLYESCNQLHDAVKCYLNAGRNKGPVNPNLAARIHFLQEKLMSTIPNSLQSPRQLPYIGDSDVCLIYKQKNLMNHQHQVSPNELNMVNQSSAKLKWNNEDDHYNNAITKKMKMACGYSHITRCQSTGEAVVPASTSRCSNSLLQYTSDGEGLTRISTVYTKTIPSTLWPRENNFSQIYPSHLSNLASSVTNEQQNNTTMSVTDFKSYKPFHSHHSENSPISVYKPGLLGGFSGTPGVHQQGENFFLQEHIQAEDSIRSPQERAIATTKTANFTNANAVLPQTDLTTSLAEDFLVHLVGEQHINHRIDGDELNISEDVPSAQVNVFNSESFQDQITGQRSASRLLQQTEFSEHVYTKKPDLHKSLLEPQVIVKKLPEPKHPVTPSISMSASEVMATCKELTRNGMASSLIKWELCPLVPPPEAPSSLPVIELLPPTPSVFLESRKDAFSPQLQDFCLTHPISVIRNIATVLKLDLGLFSTKTLVEANPDHSIEVRTQLMQSSDENWDQERTKLIWRCESHRSHTTIARYAQYQASSFQESLSEEQERDTDSDSASSSHTLRGKKGKKASTFKTIKFGTNVDLSDERKWRTQLQELTKLPAFARVQIYLNIYLEILECFMDLSKLL</sequence>
<evidence type="ECO:0000313" key="7">
    <source>
        <dbReference type="RefSeq" id="XP_022243182.1"/>
    </source>
</evidence>
<protein>
    <submittedName>
        <fullName evidence="7">Lysine-specific demethylase 6A-like</fullName>
    </submittedName>
</protein>
<keyword evidence="4" id="KW-0802">TPR repeat</keyword>
<comment type="similarity">
    <text evidence="3">Belongs to the UTX family.</text>
</comment>
<dbReference type="PROSITE" id="PS50005">
    <property type="entry name" value="TPR"/>
    <property type="match status" value="1"/>
</dbReference>
<organism evidence="6 7">
    <name type="scientific">Limulus polyphemus</name>
    <name type="common">Atlantic horseshoe crab</name>
    <dbReference type="NCBI Taxonomy" id="6850"/>
    <lineage>
        <taxon>Eukaryota</taxon>
        <taxon>Metazoa</taxon>
        <taxon>Ecdysozoa</taxon>
        <taxon>Arthropoda</taxon>
        <taxon>Chelicerata</taxon>
        <taxon>Merostomata</taxon>
        <taxon>Xiphosura</taxon>
        <taxon>Limulidae</taxon>
        <taxon>Limulus</taxon>
    </lineage>
</organism>
<dbReference type="Gene3D" id="1.25.40.10">
    <property type="entry name" value="Tetratricopeptide repeat domain"/>
    <property type="match status" value="1"/>
</dbReference>
<dbReference type="GeneID" id="106460699"/>
<evidence type="ECO:0000313" key="6">
    <source>
        <dbReference type="Proteomes" id="UP000694941"/>
    </source>
</evidence>
<accession>A0ABM1SHS7</accession>
<dbReference type="InterPro" id="IPR051630">
    <property type="entry name" value="Corepressor-Demethylase"/>
</dbReference>
<dbReference type="SUPFAM" id="SSF48452">
    <property type="entry name" value="TPR-like"/>
    <property type="match status" value="1"/>
</dbReference>
<evidence type="ECO:0000256" key="5">
    <source>
        <dbReference type="SAM" id="MobiDB-lite"/>
    </source>
</evidence>
<dbReference type="SMART" id="SM00028">
    <property type="entry name" value="TPR"/>
    <property type="match status" value="2"/>
</dbReference>
<dbReference type="Proteomes" id="UP000694941">
    <property type="component" value="Unplaced"/>
</dbReference>
<feature type="repeat" description="TPR" evidence="4">
    <location>
        <begin position="66"/>
        <end position="99"/>
    </location>
</feature>
<feature type="non-terminal residue" evidence="7">
    <location>
        <position position="731"/>
    </location>
</feature>
<dbReference type="PANTHER" id="PTHR14017">
    <property type="entry name" value="LYSINE-SPECIFIC DEMETHYLASE"/>
    <property type="match status" value="1"/>
</dbReference>
<feature type="compositionally biased region" description="Acidic residues" evidence="5">
    <location>
        <begin position="647"/>
        <end position="657"/>
    </location>
</feature>